<dbReference type="PIRSF" id="PIRSF010376">
    <property type="entry name" value="IspE"/>
    <property type="match status" value="1"/>
</dbReference>
<dbReference type="RefSeq" id="WP_184148136.1">
    <property type="nucleotide sequence ID" value="NZ_JACHFM010000002.1"/>
</dbReference>
<evidence type="ECO:0000256" key="4">
    <source>
        <dbReference type="ARBA" id="ARBA00022679"/>
    </source>
</evidence>
<dbReference type="InterPro" id="IPR006204">
    <property type="entry name" value="GHMP_kinase_N_dom"/>
</dbReference>
<keyword evidence="8 10" id="KW-0414">Isoprene biosynthesis</keyword>
<dbReference type="InterPro" id="IPR036554">
    <property type="entry name" value="GHMP_kinase_C_sf"/>
</dbReference>
<protein>
    <recommendedName>
        <fullName evidence="3 10">4-diphosphocytidyl-2-C-methyl-D-erythritol kinase</fullName>
        <shortName evidence="10">CMK</shortName>
        <ecNumber evidence="2 10">2.7.1.148</ecNumber>
    </recommendedName>
    <alternativeName>
        <fullName evidence="9 10">4-(cytidine-5'-diphospho)-2-C-methyl-D-erythritol kinase</fullName>
    </alternativeName>
</protein>
<dbReference type="Gene3D" id="3.30.230.10">
    <property type="match status" value="1"/>
</dbReference>
<dbReference type="InterPro" id="IPR004424">
    <property type="entry name" value="IspE"/>
</dbReference>
<evidence type="ECO:0000256" key="3">
    <source>
        <dbReference type="ARBA" id="ARBA00017473"/>
    </source>
</evidence>
<evidence type="ECO:0000256" key="9">
    <source>
        <dbReference type="ARBA" id="ARBA00032554"/>
    </source>
</evidence>
<evidence type="ECO:0000256" key="5">
    <source>
        <dbReference type="ARBA" id="ARBA00022741"/>
    </source>
</evidence>
<dbReference type="SUPFAM" id="SSF54211">
    <property type="entry name" value="Ribosomal protein S5 domain 2-like"/>
    <property type="match status" value="1"/>
</dbReference>
<evidence type="ECO:0000259" key="11">
    <source>
        <dbReference type="Pfam" id="PF00288"/>
    </source>
</evidence>
<evidence type="ECO:0000256" key="2">
    <source>
        <dbReference type="ARBA" id="ARBA00012052"/>
    </source>
</evidence>
<dbReference type="SUPFAM" id="SSF55060">
    <property type="entry name" value="GHMP Kinase, C-terminal domain"/>
    <property type="match status" value="1"/>
</dbReference>
<dbReference type="HAMAP" id="MF_00061">
    <property type="entry name" value="IspE"/>
    <property type="match status" value="1"/>
</dbReference>
<organism evidence="13 14">
    <name type="scientific">Amaricoccus macauensis</name>
    <dbReference type="NCBI Taxonomy" id="57001"/>
    <lineage>
        <taxon>Bacteria</taxon>
        <taxon>Pseudomonadati</taxon>
        <taxon>Pseudomonadota</taxon>
        <taxon>Alphaproteobacteria</taxon>
        <taxon>Rhodobacterales</taxon>
        <taxon>Paracoccaceae</taxon>
        <taxon>Amaricoccus</taxon>
    </lineage>
</organism>
<keyword evidence="6 10" id="KW-0418">Kinase</keyword>
<dbReference type="InterPro" id="IPR014721">
    <property type="entry name" value="Ribsml_uS5_D2-typ_fold_subgr"/>
</dbReference>
<sequence length="284" mass="28738">MTSELARAKVNLALHVTGRRADGYHLLDSIVVFPELGDHLEAEPARGLSLTIDGPFGRDLDAGPSNLVMRAAALFGAGQGAALRLTKSLPIASGIGGGSADAAAALRLLARLWGVSLPSAAAVLGIGADLPVCLVGESCRMQGIGEALTPFALPSFAIVLVNPGVPVPTGAVFSGLASRDNEGLGELPRAPDADTLFDWLARQRNDLEAPAVAIAPPIGRTLAALSAQAGCRLARMSGSGATCFGLFATLPAALAAADTLRAAEPEWWIAAAPAGGDGAARSRV</sequence>
<reference evidence="13 14" key="1">
    <citation type="submission" date="2020-08" db="EMBL/GenBank/DDBJ databases">
        <title>Genomic Encyclopedia of Type Strains, Phase IV (KMG-IV): sequencing the most valuable type-strain genomes for metagenomic binning, comparative biology and taxonomic classification.</title>
        <authorList>
            <person name="Goeker M."/>
        </authorList>
    </citation>
    <scope>NUCLEOTIDE SEQUENCE [LARGE SCALE GENOMIC DNA]</scope>
    <source>
        <strain evidence="13 14">DSM 101730</strain>
    </source>
</reference>
<feature type="active site" evidence="10">
    <location>
        <position position="9"/>
    </location>
</feature>
<keyword evidence="7 10" id="KW-0067">ATP-binding</keyword>
<dbReference type="GO" id="GO:0005524">
    <property type="term" value="F:ATP binding"/>
    <property type="evidence" value="ECO:0007669"/>
    <property type="project" value="UniProtKB-UniRule"/>
</dbReference>
<dbReference type="PANTHER" id="PTHR43527">
    <property type="entry name" value="4-DIPHOSPHOCYTIDYL-2-C-METHYL-D-ERYTHRITOL KINASE, CHLOROPLASTIC"/>
    <property type="match status" value="1"/>
</dbReference>
<evidence type="ECO:0000256" key="6">
    <source>
        <dbReference type="ARBA" id="ARBA00022777"/>
    </source>
</evidence>
<evidence type="ECO:0000256" key="8">
    <source>
        <dbReference type="ARBA" id="ARBA00023229"/>
    </source>
</evidence>
<evidence type="ECO:0000259" key="12">
    <source>
        <dbReference type="Pfam" id="PF08544"/>
    </source>
</evidence>
<accession>A0A840SQZ0</accession>
<dbReference type="Proteomes" id="UP000549457">
    <property type="component" value="Unassembled WGS sequence"/>
</dbReference>
<comment type="pathway">
    <text evidence="10">Isoprenoid biosynthesis; isopentenyl diphosphate biosynthesis via DXP pathway; isopentenyl diphosphate from 1-deoxy-D-xylulose 5-phosphate: step 3/6.</text>
</comment>
<dbReference type="GO" id="GO:0019288">
    <property type="term" value="P:isopentenyl diphosphate biosynthetic process, methylerythritol 4-phosphate pathway"/>
    <property type="evidence" value="ECO:0007669"/>
    <property type="project" value="UniProtKB-UniRule"/>
</dbReference>
<dbReference type="UniPathway" id="UPA00056">
    <property type="reaction ID" value="UER00094"/>
</dbReference>
<comment type="catalytic activity">
    <reaction evidence="10">
        <text>4-CDP-2-C-methyl-D-erythritol + ATP = 4-CDP-2-C-methyl-D-erythritol 2-phosphate + ADP + H(+)</text>
        <dbReference type="Rhea" id="RHEA:18437"/>
        <dbReference type="ChEBI" id="CHEBI:15378"/>
        <dbReference type="ChEBI" id="CHEBI:30616"/>
        <dbReference type="ChEBI" id="CHEBI:57823"/>
        <dbReference type="ChEBI" id="CHEBI:57919"/>
        <dbReference type="ChEBI" id="CHEBI:456216"/>
        <dbReference type="EC" id="2.7.1.148"/>
    </reaction>
</comment>
<keyword evidence="5 10" id="KW-0547">Nucleotide-binding</keyword>
<feature type="active site" evidence="10">
    <location>
        <position position="129"/>
    </location>
</feature>
<dbReference type="AlphaFoldDB" id="A0A840SQZ0"/>
<dbReference type="EC" id="2.7.1.148" evidence="2 10"/>
<dbReference type="Pfam" id="PF08544">
    <property type="entry name" value="GHMP_kinases_C"/>
    <property type="match status" value="1"/>
</dbReference>
<feature type="domain" description="GHMP kinase N-terminal" evidence="11">
    <location>
        <begin position="66"/>
        <end position="135"/>
    </location>
</feature>
<feature type="domain" description="GHMP kinase C-terminal" evidence="12">
    <location>
        <begin position="194"/>
        <end position="263"/>
    </location>
</feature>
<gene>
    <name evidence="10" type="primary">ispE</name>
    <name evidence="13" type="ORF">HNP73_001597</name>
</gene>
<dbReference type="InterPro" id="IPR013750">
    <property type="entry name" value="GHMP_kinase_C_dom"/>
</dbReference>
<dbReference type="GO" id="GO:0016114">
    <property type="term" value="P:terpenoid biosynthetic process"/>
    <property type="evidence" value="ECO:0007669"/>
    <property type="project" value="InterPro"/>
</dbReference>
<dbReference type="NCBIfam" id="NF011202">
    <property type="entry name" value="PRK14608.1"/>
    <property type="match status" value="1"/>
</dbReference>
<keyword evidence="14" id="KW-1185">Reference proteome</keyword>
<dbReference type="Gene3D" id="3.30.70.890">
    <property type="entry name" value="GHMP kinase, C-terminal domain"/>
    <property type="match status" value="1"/>
</dbReference>
<name>A0A840SQZ0_9RHOB</name>
<evidence type="ECO:0000256" key="10">
    <source>
        <dbReference type="HAMAP-Rule" id="MF_00061"/>
    </source>
</evidence>
<dbReference type="InterPro" id="IPR020568">
    <property type="entry name" value="Ribosomal_Su5_D2-typ_SF"/>
</dbReference>
<comment type="similarity">
    <text evidence="1 10">Belongs to the GHMP kinase family. IspE subfamily.</text>
</comment>
<dbReference type="GO" id="GO:0050515">
    <property type="term" value="F:4-(cytidine 5'-diphospho)-2-C-methyl-D-erythritol kinase activity"/>
    <property type="evidence" value="ECO:0007669"/>
    <property type="project" value="UniProtKB-UniRule"/>
</dbReference>
<evidence type="ECO:0000313" key="14">
    <source>
        <dbReference type="Proteomes" id="UP000549457"/>
    </source>
</evidence>
<feature type="binding site" evidence="10">
    <location>
        <begin position="90"/>
        <end position="100"/>
    </location>
    <ligand>
        <name>ATP</name>
        <dbReference type="ChEBI" id="CHEBI:30616"/>
    </ligand>
</feature>
<dbReference type="Pfam" id="PF00288">
    <property type="entry name" value="GHMP_kinases_N"/>
    <property type="match status" value="1"/>
</dbReference>
<comment type="function">
    <text evidence="10">Catalyzes the phosphorylation of the position 2 hydroxy group of 4-diphosphocytidyl-2C-methyl-D-erythritol.</text>
</comment>
<evidence type="ECO:0000256" key="1">
    <source>
        <dbReference type="ARBA" id="ARBA00009684"/>
    </source>
</evidence>
<dbReference type="PANTHER" id="PTHR43527:SF2">
    <property type="entry name" value="4-DIPHOSPHOCYTIDYL-2-C-METHYL-D-ERYTHRITOL KINASE, CHLOROPLASTIC"/>
    <property type="match status" value="1"/>
</dbReference>
<keyword evidence="4 10" id="KW-0808">Transferase</keyword>
<dbReference type="EMBL" id="JACHFM010000002">
    <property type="protein sequence ID" value="MBB5221661.1"/>
    <property type="molecule type" value="Genomic_DNA"/>
</dbReference>
<comment type="caution">
    <text evidence="13">The sequence shown here is derived from an EMBL/GenBank/DDBJ whole genome shotgun (WGS) entry which is preliminary data.</text>
</comment>
<proteinExistence type="inferred from homology"/>
<evidence type="ECO:0000256" key="7">
    <source>
        <dbReference type="ARBA" id="ARBA00022840"/>
    </source>
</evidence>
<evidence type="ECO:0000313" key="13">
    <source>
        <dbReference type="EMBL" id="MBB5221661.1"/>
    </source>
</evidence>